<dbReference type="Pfam" id="PF00213">
    <property type="entry name" value="OSCP"/>
    <property type="match status" value="1"/>
</dbReference>
<evidence type="ECO:0000256" key="9">
    <source>
        <dbReference type="SAM" id="Coils"/>
    </source>
</evidence>
<protein>
    <recommendedName>
        <fullName evidence="8">ATP synthase subunit delta</fullName>
    </recommendedName>
    <alternativeName>
        <fullName evidence="8">ATP synthase F(1) sector subunit delta</fullName>
    </alternativeName>
    <alternativeName>
        <fullName evidence="8">F-type ATPase subunit delta</fullName>
        <shortName evidence="8">F-ATPase subunit delta</shortName>
    </alternativeName>
</protein>
<dbReference type="STRING" id="1120920.SAMN03080599_02348"/>
<dbReference type="NCBIfam" id="TIGR01145">
    <property type="entry name" value="ATP_synt_delta"/>
    <property type="match status" value="1"/>
</dbReference>
<reference evidence="10 11" key="1">
    <citation type="submission" date="2016-10" db="EMBL/GenBank/DDBJ databases">
        <authorList>
            <person name="de Groot N.N."/>
        </authorList>
    </citation>
    <scope>NUCLEOTIDE SEQUENCE [LARGE SCALE GENOMIC DNA]</scope>
    <source>
        <strain evidence="10 11">DSM 2784</strain>
    </source>
</reference>
<evidence type="ECO:0000256" key="3">
    <source>
        <dbReference type="ARBA" id="ARBA00022781"/>
    </source>
</evidence>
<evidence type="ECO:0000256" key="7">
    <source>
        <dbReference type="ARBA" id="ARBA00023310"/>
    </source>
</evidence>
<dbReference type="AlphaFoldDB" id="A0A1G5S434"/>
<dbReference type="Proteomes" id="UP000199208">
    <property type="component" value="Unassembled WGS sequence"/>
</dbReference>
<evidence type="ECO:0000256" key="2">
    <source>
        <dbReference type="ARBA" id="ARBA00022448"/>
    </source>
</evidence>
<evidence type="ECO:0000256" key="6">
    <source>
        <dbReference type="ARBA" id="ARBA00023196"/>
    </source>
</evidence>
<keyword evidence="8" id="KW-1003">Cell membrane</keyword>
<dbReference type="RefSeq" id="WP_092591717.1">
    <property type="nucleotide sequence ID" value="NZ_FMWL01000013.1"/>
</dbReference>
<keyword evidence="3 8" id="KW-0375">Hydrogen ion transport</keyword>
<evidence type="ECO:0000256" key="8">
    <source>
        <dbReference type="HAMAP-Rule" id="MF_01416"/>
    </source>
</evidence>
<dbReference type="EMBL" id="FMWL01000013">
    <property type="protein sequence ID" value="SCZ80590.1"/>
    <property type="molecule type" value="Genomic_DNA"/>
</dbReference>
<keyword evidence="9" id="KW-0175">Coiled coil</keyword>
<comment type="function">
    <text evidence="8">F(1)F(0) ATP synthase produces ATP from ADP in the presence of a proton or sodium gradient. F-type ATPases consist of two structural domains, F(1) containing the extramembraneous catalytic core and F(0) containing the membrane proton channel, linked together by a central stalk and a peripheral stalk. During catalysis, ATP synthesis in the catalytic domain of F(1) is coupled via a rotary mechanism of the central stalk subunits to proton translocation.</text>
</comment>
<dbReference type="HAMAP" id="MF_01416">
    <property type="entry name" value="ATP_synth_delta_bact"/>
    <property type="match status" value="1"/>
</dbReference>
<keyword evidence="11" id="KW-1185">Reference proteome</keyword>
<dbReference type="InterPro" id="IPR026015">
    <property type="entry name" value="ATP_synth_OSCP/delta_N_sf"/>
</dbReference>
<comment type="subcellular location">
    <subcellularLocation>
        <location evidence="8">Cell membrane</location>
        <topology evidence="8">Peripheral membrane protein</topology>
    </subcellularLocation>
    <subcellularLocation>
        <location evidence="1">Membrane</location>
    </subcellularLocation>
</comment>
<dbReference type="InterPro" id="IPR000711">
    <property type="entry name" value="ATPase_OSCP/dsu"/>
</dbReference>
<evidence type="ECO:0000313" key="11">
    <source>
        <dbReference type="Proteomes" id="UP000199208"/>
    </source>
</evidence>
<dbReference type="OrthoDB" id="9802471at2"/>
<evidence type="ECO:0000256" key="5">
    <source>
        <dbReference type="ARBA" id="ARBA00023136"/>
    </source>
</evidence>
<name>A0A1G5S434_9FIRM</name>
<evidence type="ECO:0000256" key="4">
    <source>
        <dbReference type="ARBA" id="ARBA00023065"/>
    </source>
</evidence>
<organism evidence="10 11">
    <name type="scientific">Acidaminobacter hydrogenoformans DSM 2784</name>
    <dbReference type="NCBI Taxonomy" id="1120920"/>
    <lineage>
        <taxon>Bacteria</taxon>
        <taxon>Bacillati</taxon>
        <taxon>Bacillota</taxon>
        <taxon>Clostridia</taxon>
        <taxon>Peptostreptococcales</taxon>
        <taxon>Acidaminobacteraceae</taxon>
        <taxon>Acidaminobacter</taxon>
    </lineage>
</organism>
<sequence length="180" mass="20113">MAQLVAKAYAEALMEAAVELGQLEEIRRDLGFVADTLAENPDFNELFLAPSMTEQDKKSAMEEVFAKNVSKDVMSFIKVLIDKGRESELKEIRKRFEVMADESQGLVKGRARTSIEMTEQQLKALEEKLSKQAGKKVSLVNIVDESIIAGVVIEIGDRMIDGSVRKKLAQIKEELRLVVV</sequence>
<dbReference type="PROSITE" id="PS00389">
    <property type="entry name" value="ATPASE_DELTA"/>
    <property type="match status" value="1"/>
</dbReference>
<accession>A0A1G5S434</accession>
<dbReference type="GO" id="GO:0046933">
    <property type="term" value="F:proton-transporting ATP synthase activity, rotational mechanism"/>
    <property type="evidence" value="ECO:0007669"/>
    <property type="project" value="UniProtKB-UniRule"/>
</dbReference>
<keyword evidence="2 8" id="KW-0813">Transport</keyword>
<dbReference type="PRINTS" id="PR00125">
    <property type="entry name" value="ATPASEDELTA"/>
</dbReference>
<dbReference type="GO" id="GO:0005886">
    <property type="term" value="C:plasma membrane"/>
    <property type="evidence" value="ECO:0007669"/>
    <property type="project" value="UniProtKB-SubCell"/>
</dbReference>
<dbReference type="PANTHER" id="PTHR11910">
    <property type="entry name" value="ATP SYNTHASE DELTA CHAIN"/>
    <property type="match status" value="1"/>
</dbReference>
<dbReference type="InterPro" id="IPR020781">
    <property type="entry name" value="ATPase_OSCP/d_CS"/>
</dbReference>
<keyword evidence="7 8" id="KW-0066">ATP synthesis</keyword>
<proteinExistence type="inferred from homology"/>
<comment type="function">
    <text evidence="8">This protein is part of the stalk that links CF(0) to CF(1). It either transmits conformational changes from CF(0) to CF(1) or is implicated in proton conduction.</text>
</comment>
<evidence type="ECO:0000313" key="10">
    <source>
        <dbReference type="EMBL" id="SCZ80590.1"/>
    </source>
</evidence>
<dbReference type="Gene3D" id="1.10.520.20">
    <property type="entry name" value="N-terminal domain of the delta subunit of the F1F0-ATP synthase"/>
    <property type="match status" value="1"/>
</dbReference>
<keyword evidence="5 8" id="KW-0472">Membrane</keyword>
<dbReference type="GO" id="GO:0045259">
    <property type="term" value="C:proton-transporting ATP synthase complex"/>
    <property type="evidence" value="ECO:0007669"/>
    <property type="project" value="UniProtKB-KW"/>
</dbReference>
<keyword evidence="4 8" id="KW-0406">Ion transport</keyword>
<comment type="similarity">
    <text evidence="8">Belongs to the ATPase delta chain family.</text>
</comment>
<keyword evidence="6 8" id="KW-0139">CF(1)</keyword>
<feature type="coiled-coil region" evidence="9">
    <location>
        <begin position="108"/>
        <end position="135"/>
    </location>
</feature>
<dbReference type="SUPFAM" id="SSF47928">
    <property type="entry name" value="N-terminal domain of the delta subunit of the F1F0-ATP synthase"/>
    <property type="match status" value="1"/>
</dbReference>
<evidence type="ECO:0000256" key="1">
    <source>
        <dbReference type="ARBA" id="ARBA00004370"/>
    </source>
</evidence>
<gene>
    <name evidence="8" type="primary">atpH</name>
    <name evidence="10" type="ORF">SAMN03080599_02348</name>
</gene>